<dbReference type="GO" id="GO:0005615">
    <property type="term" value="C:extracellular space"/>
    <property type="evidence" value="ECO:0007669"/>
    <property type="project" value="TreeGrafter"/>
</dbReference>
<comment type="similarity">
    <text evidence="1">Belongs to the type-B carboxylesterase/lipase family.</text>
</comment>
<dbReference type="PRINTS" id="PR00878">
    <property type="entry name" value="CHOLNESTRASE"/>
</dbReference>
<dbReference type="InterPro" id="IPR002018">
    <property type="entry name" value="CarbesteraseB"/>
</dbReference>
<dbReference type="Pfam" id="PF00135">
    <property type="entry name" value="COesterase"/>
    <property type="match status" value="1"/>
</dbReference>
<accession>A0A0N4ZI19</accession>
<organism evidence="8 9">
    <name type="scientific">Parastrongyloides trichosuri</name>
    <name type="common">Possum-specific nematode worm</name>
    <dbReference type="NCBI Taxonomy" id="131310"/>
    <lineage>
        <taxon>Eukaryota</taxon>
        <taxon>Metazoa</taxon>
        <taxon>Ecdysozoa</taxon>
        <taxon>Nematoda</taxon>
        <taxon>Chromadorea</taxon>
        <taxon>Rhabditida</taxon>
        <taxon>Tylenchina</taxon>
        <taxon>Panagrolaimomorpha</taxon>
        <taxon>Strongyloidoidea</taxon>
        <taxon>Strongyloididae</taxon>
        <taxon>Parastrongyloides</taxon>
    </lineage>
</organism>
<dbReference type="InterPro" id="IPR019819">
    <property type="entry name" value="Carboxylesterase_B_CS"/>
</dbReference>
<protein>
    <recommendedName>
        <fullName evidence="2">acetylcholinesterase</fullName>
        <ecNumber evidence="2">3.1.1.7</ecNumber>
    </recommendedName>
</protein>
<feature type="domain" description="Carboxylesterase type B" evidence="7">
    <location>
        <begin position="22"/>
        <end position="515"/>
    </location>
</feature>
<keyword evidence="6" id="KW-1015">Disulfide bond</keyword>
<sequence length="573" mass="67143">MRHIGALEAEKWSAFFKNFLCVLTNCGKFFGTILYLEPQYAVVEYLGIPYAQPPVGYLRFSNPRDPYCNREDFFIYEKYSHSCPQLGNTFTNNVHDIHYVSNTNVSEDCLYLNIWMPKHGRKNKNLPVLVFFHDGDFLKGSANLEIYNGSFLALKTHSIVVTVNYRLNVFGFAQSIGGYYIPGNMGLKDQQMALRWVHSHISSFGGDRDKVTIFGIRSGAASVMAHMFSRESFAYYKGAILFSGHMSNVKYSKPYKKIQKYTDELIERLGCMRKYNYHLEVKCLRRKSTTEILRVAEEIYNKMKDYEFGSPFSISTMDSTFFKSNWTNEFLSQRFYFPNFNTYSHVLMGHAANEGALDLLNYYYKDVMVYNATKKRYELQINKKAYRKILDDVEKKIDLKYVKRQVLNKTYADYSKKAHKVMALLTDLFSDCDLKKFSYGSMTLKKFSHAFILNKTSSIKSRQTFSWLKATSLELIEYIFGNPFRHPEDYHEDKIMEEKNFSENVMKIIGYFIRDYKVDKKWDHSGFFVFRERMVNKSFHPNEFKIVESNIFPNACKLFSGINPKDIYNTSKT</sequence>
<name>A0A0N4ZI19_PARTI</name>
<evidence type="ECO:0000256" key="6">
    <source>
        <dbReference type="ARBA" id="ARBA00023157"/>
    </source>
</evidence>
<dbReference type="InterPro" id="IPR000997">
    <property type="entry name" value="Cholinesterase"/>
</dbReference>
<evidence type="ECO:0000256" key="1">
    <source>
        <dbReference type="ARBA" id="ARBA00005964"/>
    </source>
</evidence>
<keyword evidence="8" id="KW-1185">Reference proteome</keyword>
<keyword evidence="3" id="KW-0719">Serine esterase</keyword>
<proteinExistence type="inferred from homology"/>
<dbReference type="Gene3D" id="3.40.50.1820">
    <property type="entry name" value="alpha/beta hydrolase"/>
    <property type="match status" value="1"/>
</dbReference>
<evidence type="ECO:0000256" key="2">
    <source>
        <dbReference type="ARBA" id="ARBA00013276"/>
    </source>
</evidence>
<dbReference type="GO" id="GO:0003990">
    <property type="term" value="F:acetylcholinesterase activity"/>
    <property type="evidence" value="ECO:0007669"/>
    <property type="project" value="UniProtKB-EC"/>
</dbReference>
<dbReference type="AlphaFoldDB" id="A0A0N4ZI19"/>
<reference evidence="9" key="1">
    <citation type="submission" date="2017-02" db="UniProtKB">
        <authorList>
            <consortium name="WormBaseParasite"/>
        </authorList>
    </citation>
    <scope>IDENTIFICATION</scope>
</reference>
<dbReference type="InterPro" id="IPR050654">
    <property type="entry name" value="AChE-related_enzymes"/>
</dbReference>
<dbReference type="Proteomes" id="UP000038045">
    <property type="component" value="Unplaced"/>
</dbReference>
<evidence type="ECO:0000256" key="5">
    <source>
        <dbReference type="ARBA" id="ARBA00022867"/>
    </source>
</evidence>
<dbReference type="GO" id="GO:0019695">
    <property type="term" value="P:choline metabolic process"/>
    <property type="evidence" value="ECO:0007669"/>
    <property type="project" value="TreeGrafter"/>
</dbReference>
<dbReference type="EC" id="3.1.1.7" evidence="2"/>
<dbReference type="PROSITE" id="PS00941">
    <property type="entry name" value="CARBOXYLESTERASE_B_2"/>
    <property type="match status" value="1"/>
</dbReference>
<dbReference type="InterPro" id="IPR029058">
    <property type="entry name" value="AB_hydrolase_fold"/>
</dbReference>
<dbReference type="PANTHER" id="PTHR43918">
    <property type="entry name" value="ACETYLCHOLINESTERASE"/>
    <property type="match status" value="1"/>
</dbReference>
<dbReference type="GO" id="GO:0005886">
    <property type="term" value="C:plasma membrane"/>
    <property type="evidence" value="ECO:0007669"/>
    <property type="project" value="TreeGrafter"/>
</dbReference>
<dbReference type="GO" id="GO:0006581">
    <property type="term" value="P:acetylcholine catabolic process"/>
    <property type="evidence" value="ECO:0007669"/>
    <property type="project" value="TreeGrafter"/>
</dbReference>
<dbReference type="WBParaSite" id="PTRK_0000757500.1">
    <property type="protein sequence ID" value="PTRK_0000757500.1"/>
    <property type="gene ID" value="PTRK_0000757500"/>
</dbReference>
<dbReference type="STRING" id="131310.A0A0N4ZI19"/>
<keyword evidence="4" id="KW-0378">Hydrolase</keyword>
<evidence type="ECO:0000313" key="9">
    <source>
        <dbReference type="WBParaSite" id="PTRK_0000757500.1"/>
    </source>
</evidence>
<dbReference type="PANTHER" id="PTHR43918:SF4">
    <property type="entry name" value="CARBOXYLIC ESTER HYDROLASE"/>
    <property type="match status" value="1"/>
</dbReference>
<evidence type="ECO:0000259" key="7">
    <source>
        <dbReference type="Pfam" id="PF00135"/>
    </source>
</evidence>
<dbReference type="ESTHER" id="parti-a0a0n4zi19">
    <property type="family name" value="Cholinesterase-like"/>
</dbReference>
<dbReference type="SUPFAM" id="SSF53474">
    <property type="entry name" value="alpha/beta-Hydrolases"/>
    <property type="match status" value="1"/>
</dbReference>
<evidence type="ECO:0000313" key="8">
    <source>
        <dbReference type="Proteomes" id="UP000038045"/>
    </source>
</evidence>
<evidence type="ECO:0000256" key="3">
    <source>
        <dbReference type="ARBA" id="ARBA00022487"/>
    </source>
</evidence>
<evidence type="ECO:0000256" key="4">
    <source>
        <dbReference type="ARBA" id="ARBA00022801"/>
    </source>
</evidence>
<keyword evidence="5" id="KW-0531">Neurotransmitter degradation</keyword>